<dbReference type="RefSeq" id="WP_187555871.1">
    <property type="nucleotide sequence ID" value="NZ_CP060716.1"/>
</dbReference>
<sequence>MKHATSKKTGSEKAAAETTPAAKKPYLEPGHAASMRDAGNGQGTYRRWSGGKTIDHPVMDGATQSWKADHDSENPWRGLTDPGLIVHPAWKRREKRNWFWR</sequence>
<gene>
    <name evidence="2" type="ORF">H9L06_03535</name>
</gene>
<organism evidence="2 3">
    <name type="scientific">Leucobacter denitrificans</name>
    <dbReference type="NCBI Taxonomy" id="683042"/>
    <lineage>
        <taxon>Bacteria</taxon>
        <taxon>Bacillati</taxon>
        <taxon>Actinomycetota</taxon>
        <taxon>Actinomycetes</taxon>
        <taxon>Micrococcales</taxon>
        <taxon>Microbacteriaceae</taxon>
        <taxon>Leucobacter</taxon>
    </lineage>
</organism>
<evidence type="ECO:0000313" key="3">
    <source>
        <dbReference type="Proteomes" id="UP000515934"/>
    </source>
</evidence>
<reference evidence="2 3" key="1">
    <citation type="submission" date="2020-08" db="EMBL/GenBank/DDBJ databases">
        <title>Genome sequence of Leucobacter denitrificans KACC 14055T.</title>
        <authorList>
            <person name="Hyun D.-W."/>
            <person name="Bae J.-W."/>
        </authorList>
    </citation>
    <scope>NUCLEOTIDE SEQUENCE [LARGE SCALE GENOMIC DNA]</scope>
    <source>
        <strain evidence="2 3">KACC 14055</strain>
    </source>
</reference>
<feature type="region of interest" description="Disordered" evidence="1">
    <location>
        <begin position="1"/>
        <end position="83"/>
    </location>
</feature>
<dbReference type="EMBL" id="CP060716">
    <property type="protein sequence ID" value="QNN63404.1"/>
    <property type="molecule type" value="Genomic_DNA"/>
</dbReference>
<accession>A0A7G9S6C9</accession>
<dbReference type="KEGG" id="ldn:H9L06_03535"/>
<dbReference type="Proteomes" id="UP000515934">
    <property type="component" value="Chromosome"/>
</dbReference>
<proteinExistence type="predicted"/>
<dbReference type="AlphaFoldDB" id="A0A7G9S6C9"/>
<evidence type="ECO:0000313" key="2">
    <source>
        <dbReference type="EMBL" id="QNN63404.1"/>
    </source>
</evidence>
<name>A0A7G9S6C9_9MICO</name>
<evidence type="ECO:0000256" key="1">
    <source>
        <dbReference type="SAM" id="MobiDB-lite"/>
    </source>
</evidence>
<keyword evidence="3" id="KW-1185">Reference proteome</keyword>
<protein>
    <submittedName>
        <fullName evidence="2">Uncharacterized protein</fullName>
    </submittedName>
</protein>